<feature type="domain" description="Peptidase C51" evidence="2">
    <location>
        <begin position="192"/>
        <end position="320"/>
    </location>
</feature>
<organism evidence="3 4">
    <name type="scientific">Bifidobacterium actinocoloniiforme DSM 22766</name>
    <dbReference type="NCBI Taxonomy" id="1437605"/>
    <lineage>
        <taxon>Bacteria</taxon>
        <taxon>Bacillati</taxon>
        <taxon>Actinomycetota</taxon>
        <taxon>Actinomycetes</taxon>
        <taxon>Bifidobacteriales</taxon>
        <taxon>Bifidobacteriaceae</taxon>
        <taxon>Bifidobacterium</taxon>
    </lineage>
</organism>
<dbReference type="eggNOG" id="COG3942">
    <property type="taxonomic scope" value="Bacteria"/>
</dbReference>
<comment type="caution">
    <text evidence="3">The sequence shown here is derived from an EMBL/GenBank/DDBJ whole genome shotgun (WGS) entry which is preliminary data.</text>
</comment>
<dbReference type="STRING" id="1437605.AB656_04415"/>
<dbReference type="OrthoDB" id="3240061at2"/>
<name>A0A086Z1Q7_9BIFI</name>
<dbReference type="Pfam" id="PF05257">
    <property type="entry name" value="CHAP"/>
    <property type="match status" value="1"/>
</dbReference>
<dbReference type="InterPro" id="IPR007921">
    <property type="entry name" value="CHAP_dom"/>
</dbReference>
<dbReference type="RefSeq" id="WP_033503571.1">
    <property type="nucleotide sequence ID" value="NZ_CP011786.1"/>
</dbReference>
<feature type="region of interest" description="Disordered" evidence="1">
    <location>
        <begin position="115"/>
        <end position="161"/>
    </location>
</feature>
<protein>
    <submittedName>
        <fullName evidence="3">CHAP domain</fullName>
    </submittedName>
</protein>
<dbReference type="PROSITE" id="PS50911">
    <property type="entry name" value="CHAP"/>
    <property type="match status" value="1"/>
</dbReference>
<dbReference type="Gene3D" id="3.90.1720.10">
    <property type="entry name" value="endopeptidase domain like (from Nostoc punctiforme)"/>
    <property type="match status" value="1"/>
</dbReference>
<dbReference type="InterPro" id="IPR038765">
    <property type="entry name" value="Papain-like_cys_pep_sf"/>
</dbReference>
<evidence type="ECO:0000313" key="4">
    <source>
        <dbReference type="Proteomes" id="UP000029015"/>
    </source>
</evidence>
<gene>
    <name evidence="3" type="ORF">BACT_1161</name>
</gene>
<evidence type="ECO:0000256" key="1">
    <source>
        <dbReference type="SAM" id="MobiDB-lite"/>
    </source>
</evidence>
<reference evidence="3 4" key="1">
    <citation type="submission" date="2014-03" db="EMBL/GenBank/DDBJ databases">
        <title>Genomics of Bifidobacteria.</title>
        <authorList>
            <person name="Ventura M."/>
            <person name="Milani C."/>
            <person name="Lugli G.A."/>
        </authorList>
    </citation>
    <scope>NUCLEOTIDE SEQUENCE [LARGE SCALE GENOMIC DNA]</scope>
    <source>
        <strain evidence="3 4">DSM 22766</strain>
    </source>
</reference>
<proteinExistence type="predicted"/>
<sequence length="321" mass="34273">MRFAADKAKIVRGAHINRQRASSVSSQAKRGSGIVNVSQVFAAQSKKMRQETAVEEALAQRLNEVAPMTRRSRRLAAKAAARKNHVMTGSTMAALVGVAAGAVAVVAPKSPLKAPLAADPTTSQVTTSSFTSARVDGGSSVSRSQVRVPEGQDQQTSNHGTWELADSSLDVSSMFKSLADNPVVAKLMDQNQAVLPANFNPNHSTGDAGNVYEFSQCTWWAYVRRHQLGLPVGSHMGNGCQWAASARALGYWVDNTPRNVGDVIVFNAGQEGTDPTYGHVGIVESINPDGSITTSECGVSLGGKTYSHTYKNVHDFQFVHY</sequence>
<evidence type="ECO:0000313" key="3">
    <source>
        <dbReference type="EMBL" id="KFI40457.1"/>
    </source>
</evidence>
<dbReference type="AlphaFoldDB" id="A0A086Z1Q7"/>
<dbReference type="SUPFAM" id="SSF54001">
    <property type="entry name" value="Cysteine proteinases"/>
    <property type="match status" value="1"/>
</dbReference>
<dbReference type="Proteomes" id="UP000029015">
    <property type="component" value="Unassembled WGS sequence"/>
</dbReference>
<accession>A0A086Z1Q7</accession>
<feature type="compositionally biased region" description="Low complexity" evidence="1">
    <location>
        <begin position="115"/>
        <end position="148"/>
    </location>
</feature>
<dbReference type="KEGG" id="bact:AB656_04415"/>
<keyword evidence="4" id="KW-1185">Reference proteome</keyword>
<dbReference type="PATRIC" id="fig|1437605.7.peg.908"/>
<dbReference type="EMBL" id="JGYK01000001">
    <property type="protein sequence ID" value="KFI40457.1"/>
    <property type="molecule type" value="Genomic_DNA"/>
</dbReference>
<evidence type="ECO:0000259" key="2">
    <source>
        <dbReference type="PROSITE" id="PS50911"/>
    </source>
</evidence>